<dbReference type="InterPro" id="IPR002023">
    <property type="entry name" value="NuoE-like"/>
</dbReference>
<keyword evidence="3 12" id="KW-0001">2Fe-2S</keyword>
<keyword evidence="4 12" id="KW-0479">Metal-binding</keyword>
<gene>
    <name evidence="13" type="ORF">C8N29_101413</name>
</gene>
<keyword evidence="5 12" id="KW-0408">Iron</keyword>
<dbReference type="Gene3D" id="1.10.10.1590">
    <property type="entry name" value="NADH-quinone oxidoreductase subunit E"/>
    <property type="match status" value="1"/>
</dbReference>
<comment type="caution">
    <text evidence="13">The sequence shown here is derived from an EMBL/GenBank/DDBJ whole genome shotgun (WGS) entry which is preliminary data.</text>
</comment>
<dbReference type="PANTHER" id="PTHR10371:SF3">
    <property type="entry name" value="NADH DEHYDROGENASE [UBIQUINONE] FLAVOPROTEIN 2, MITOCHONDRIAL"/>
    <property type="match status" value="1"/>
</dbReference>
<dbReference type="FunFam" id="1.10.10.1590:FF:000001">
    <property type="entry name" value="NADH-quinone oxidoreductase subunit E"/>
    <property type="match status" value="1"/>
</dbReference>
<keyword evidence="6 12" id="KW-0411">Iron-sulfur</keyword>
<feature type="binding site" evidence="12">
    <location>
        <position position="136"/>
    </location>
    <ligand>
        <name>[2Fe-2S] cluster</name>
        <dbReference type="ChEBI" id="CHEBI:190135"/>
    </ligand>
</feature>
<name>A0A2T5J3Z9_9GAMM</name>
<dbReference type="SUPFAM" id="SSF52833">
    <property type="entry name" value="Thioredoxin-like"/>
    <property type="match status" value="1"/>
</dbReference>
<dbReference type="GO" id="GO:0046872">
    <property type="term" value="F:metal ion binding"/>
    <property type="evidence" value="ECO:0007669"/>
    <property type="project" value="UniProtKB-KW"/>
</dbReference>
<comment type="subunit">
    <text evidence="7">Composed of 13 different subunits. Subunits NuoCD, E, F, and G constitute the peripheral sector of the complex.</text>
</comment>
<accession>A0A2T5J3Z9</accession>
<evidence type="ECO:0000256" key="11">
    <source>
        <dbReference type="ARBA" id="ARBA00047712"/>
    </source>
</evidence>
<dbReference type="GO" id="GO:0003954">
    <property type="term" value="F:NADH dehydrogenase activity"/>
    <property type="evidence" value="ECO:0007669"/>
    <property type="project" value="TreeGrafter"/>
</dbReference>
<dbReference type="InterPro" id="IPR036249">
    <property type="entry name" value="Thioredoxin-like_sf"/>
</dbReference>
<evidence type="ECO:0000256" key="7">
    <source>
        <dbReference type="ARBA" id="ARBA00026021"/>
    </source>
</evidence>
<protein>
    <recommendedName>
        <fullName evidence="2">NADH-quinone oxidoreductase subunit E</fullName>
    </recommendedName>
    <alternativeName>
        <fullName evidence="8">NADH dehydrogenase I subunit E</fullName>
    </alternativeName>
    <alternativeName>
        <fullName evidence="9">NDH-1 subunit E</fullName>
    </alternativeName>
</protein>
<proteinExistence type="inferred from homology"/>
<evidence type="ECO:0000313" key="13">
    <source>
        <dbReference type="EMBL" id="PTQ91340.1"/>
    </source>
</evidence>
<dbReference type="FunFam" id="3.40.30.10:FF:000015">
    <property type="entry name" value="NADH-quinone oxidoreductase subunit E"/>
    <property type="match status" value="1"/>
</dbReference>
<evidence type="ECO:0000256" key="1">
    <source>
        <dbReference type="ARBA" id="ARBA00010643"/>
    </source>
</evidence>
<dbReference type="InterPro" id="IPR041921">
    <property type="entry name" value="NuoE_N"/>
</dbReference>
<evidence type="ECO:0000256" key="6">
    <source>
        <dbReference type="ARBA" id="ARBA00023014"/>
    </source>
</evidence>
<dbReference type="EMBL" id="QAON01000001">
    <property type="protein sequence ID" value="PTQ91340.1"/>
    <property type="molecule type" value="Genomic_DNA"/>
</dbReference>
<dbReference type="PIRSF" id="PIRSF000216">
    <property type="entry name" value="NADH_DH_24kDa"/>
    <property type="match status" value="1"/>
</dbReference>
<dbReference type="PROSITE" id="PS01099">
    <property type="entry name" value="COMPLEX1_24K"/>
    <property type="match status" value="1"/>
</dbReference>
<dbReference type="GO" id="GO:0051537">
    <property type="term" value="F:2 iron, 2 sulfur cluster binding"/>
    <property type="evidence" value="ECO:0007669"/>
    <property type="project" value="UniProtKB-KW"/>
</dbReference>
<comment type="cofactor">
    <cofactor evidence="10">
        <name>[2Fe-2S] cluster</name>
        <dbReference type="ChEBI" id="CHEBI:190135"/>
    </cofactor>
</comment>
<evidence type="ECO:0000256" key="4">
    <source>
        <dbReference type="ARBA" id="ARBA00022723"/>
    </source>
</evidence>
<dbReference type="PANTHER" id="PTHR10371">
    <property type="entry name" value="NADH DEHYDROGENASE UBIQUINONE FLAVOPROTEIN 2, MITOCHONDRIAL"/>
    <property type="match status" value="1"/>
</dbReference>
<sequence>MIICTSRRPKFTDGYVMSEQERHDIEHALEHYEDSRAASIDALKIVQKKHGWVPDSAIYAIADIIKIPAADVDGVATFYNKIFRKPVGRNVIMVCDSIGCFLTGYEDLIAEIKQQLNIDYGQTTPDNRFTLLPICCLGNCDKGPTLMINEDTHGPVSIEQVSSLLEQYQ</sequence>
<comment type="similarity">
    <text evidence="1">Belongs to the complex I 24 kDa subunit family.</text>
</comment>
<keyword evidence="14" id="KW-1185">Reference proteome</keyword>
<dbReference type="CDD" id="cd03064">
    <property type="entry name" value="TRX_Fd_NuoE"/>
    <property type="match status" value="1"/>
</dbReference>
<dbReference type="Gene3D" id="3.40.30.10">
    <property type="entry name" value="Glutaredoxin"/>
    <property type="match status" value="1"/>
</dbReference>
<evidence type="ECO:0000256" key="3">
    <source>
        <dbReference type="ARBA" id="ARBA00022714"/>
    </source>
</evidence>
<comment type="catalytic activity">
    <reaction evidence="11">
        <text>a quinone + NADH + 5 H(+)(in) = a quinol + NAD(+) + 4 H(+)(out)</text>
        <dbReference type="Rhea" id="RHEA:57888"/>
        <dbReference type="ChEBI" id="CHEBI:15378"/>
        <dbReference type="ChEBI" id="CHEBI:24646"/>
        <dbReference type="ChEBI" id="CHEBI:57540"/>
        <dbReference type="ChEBI" id="CHEBI:57945"/>
        <dbReference type="ChEBI" id="CHEBI:132124"/>
    </reaction>
</comment>
<evidence type="ECO:0000313" key="14">
    <source>
        <dbReference type="Proteomes" id="UP000244223"/>
    </source>
</evidence>
<evidence type="ECO:0000256" key="12">
    <source>
        <dbReference type="PIRSR" id="PIRSR000216-1"/>
    </source>
</evidence>
<evidence type="ECO:0000256" key="5">
    <source>
        <dbReference type="ARBA" id="ARBA00023004"/>
    </source>
</evidence>
<comment type="cofactor">
    <cofactor evidence="12">
        <name>[2Fe-2S] cluster</name>
        <dbReference type="ChEBI" id="CHEBI:190135"/>
    </cofactor>
    <text evidence="12">Binds 1 [2Fe-2S] cluster.</text>
</comment>
<organism evidence="13 14">
    <name type="scientific">Agitococcus lubricus</name>
    <dbReference type="NCBI Taxonomy" id="1077255"/>
    <lineage>
        <taxon>Bacteria</taxon>
        <taxon>Pseudomonadati</taxon>
        <taxon>Pseudomonadota</taxon>
        <taxon>Gammaproteobacteria</taxon>
        <taxon>Moraxellales</taxon>
        <taxon>Moraxellaceae</taxon>
        <taxon>Agitococcus</taxon>
    </lineage>
</organism>
<feature type="binding site" evidence="12">
    <location>
        <position position="100"/>
    </location>
    <ligand>
        <name>[2Fe-2S] cluster</name>
        <dbReference type="ChEBI" id="CHEBI:190135"/>
    </ligand>
</feature>
<evidence type="ECO:0000256" key="10">
    <source>
        <dbReference type="ARBA" id="ARBA00034078"/>
    </source>
</evidence>
<evidence type="ECO:0000256" key="9">
    <source>
        <dbReference type="ARBA" id="ARBA00032788"/>
    </source>
</evidence>
<dbReference type="Pfam" id="PF01257">
    <property type="entry name" value="2Fe-2S_thioredx"/>
    <property type="match status" value="1"/>
</dbReference>
<dbReference type="NCBIfam" id="NF005722">
    <property type="entry name" value="PRK07539.1-2"/>
    <property type="match status" value="1"/>
</dbReference>
<dbReference type="AlphaFoldDB" id="A0A2T5J3Z9"/>
<dbReference type="OrthoDB" id="9807941at2"/>
<dbReference type="NCBIfam" id="TIGR01958">
    <property type="entry name" value="nuoE_fam"/>
    <property type="match status" value="1"/>
</dbReference>
<reference evidence="13 14" key="1">
    <citation type="submission" date="2018-04" db="EMBL/GenBank/DDBJ databases">
        <title>Genomic Encyclopedia of Archaeal and Bacterial Type Strains, Phase II (KMG-II): from individual species to whole genera.</title>
        <authorList>
            <person name="Goeker M."/>
        </authorList>
    </citation>
    <scope>NUCLEOTIDE SEQUENCE [LARGE SCALE GENOMIC DNA]</scope>
    <source>
        <strain evidence="13 14">DSM 5822</strain>
    </source>
</reference>
<feature type="binding site" evidence="12">
    <location>
        <position position="95"/>
    </location>
    <ligand>
        <name>[2Fe-2S] cluster</name>
        <dbReference type="ChEBI" id="CHEBI:190135"/>
    </ligand>
</feature>
<dbReference type="InterPro" id="IPR042128">
    <property type="entry name" value="NuoE_dom"/>
</dbReference>
<evidence type="ECO:0000256" key="8">
    <source>
        <dbReference type="ARBA" id="ARBA00031580"/>
    </source>
</evidence>
<dbReference type="Proteomes" id="UP000244223">
    <property type="component" value="Unassembled WGS sequence"/>
</dbReference>
<evidence type="ECO:0000256" key="2">
    <source>
        <dbReference type="ARBA" id="ARBA00019898"/>
    </source>
</evidence>
<dbReference type="RefSeq" id="WP_107864353.1">
    <property type="nucleotide sequence ID" value="NZ_QAON01000001.1"/>
</dbReference>
<feature type="binding site" evidence="12">
    <location>
        <position position="140"/>
    </location>
    <ligand>
        <name>[2Fe-2S] cluster</name>
        <dbReference type="ChEBI" id="CHEBI:190135"/>
    </ligand>
</feature>